<dbReference type="EMBL" id="MT143982">
    <property type="protein sequence ID" value="QJA44870.1"/>
    <property type="molecule type" value="Genomic_DNA"/>
</dbReference>
<name>A0A6H1ZCG5_9ZZZZ</name>
<feature type="compositionally biased region" description="Pro residues" evidence="1">
    <location>
        <begin position="135"/>
        <end position="152"/>
    </location>
</feature>
<feature type="region of interest" description="Disordered" evidence="1">
    <location>
        <begin position="1"/>
        <end position="23"/>
    </location>
</feature>
<dbReference type="AlphaFoldDB" id="A0A6H1ZCG5"/>
<gene>
    <name evidence="2" type="ORF">TM448A00161_0017</name>
</gene>
<evidence type="ECO:0000256" key="1">
    <source>
        <dbReference type="SAM" id="MobiDB-lite"/>
    </source>
</evidence>
<reference evidence="2" key="1">
    <citation type="submission" date="2020-03" db="EMBL/GenBank/DDBJ databases">
        <title>The deep terrestrial virosphere.</title>
        <authorList>
            <person name="Holmfeldt K."/>
            <person name="Nilsson E."/>
            <person name="Simone D."/>
            <person name="Lopez-Fernandez M."/>
            <person name="Wu X."/>
            <person name="de Brujin I."/>
            <person name="Lundin D."/>
            <person name="Andersson A."/>
            <person name="Bertilsson S."/>
            <person name="Dopson M."/>
        </authorList>
    </citation>
    <scope>NUCLEOTIDE SEQUENCE</scope>
    <source>
        <strain evidence="2">TM448A00161</strain>
    </source>
</reference>
<sequence length="310" mass="31040">MPLTTTKSNMAPGRATPNPGIVRTTNYGDLQKIATETGLDAATVQKVLDAFSSGGQAAGGPAAQTTGPRYDKPKDFTAPGVNAVSNGDAFSYTTKQGVRMNLTGAAAQAARERQNANVSNSPLSARTAVASPQATTPPAPLPGAPIPIPGGGPPGGLGASFTSNPSTVPRNAFAGAPDARSGRGTPPAAVASPQTTTSPVPLPGAAIPVPGGGPPGGLGTSFTSDKIAPGQRRQGIGPQTVPGFQDRVGMALSALSQGGGLPPGVEARYRDRLSKLLDQGEPTVGQLMQELSLTRAEAQRILQALKGGVM</sequence>
<feature type="region of interest" description="Disordered" evidence="1">
    <location>
        <begin position="105"/>
        <end position="240"/>
    </location>
</feature>
<protein>
    <submittedName>
        <fullName evidence="2">Putative multiple antibiotic resistance protein</fullName>
    </submittedName>
</protein>
<evidence type="ECO:0000313" key="2">
    <source>
        <dbReference type="EMBL" id="QJA44870.1"/>
    </source>
</evidence>
<accession>A0A6H1ZCG5</accession>
<proteinExistence type="predicted"/>
<feature type="compositionally biased region" description="Polar residues" evidence="1">
    <location>
        <begin position="118"/>
        <end position="134"/>
    </location>
</feature>
<feature type="compositionally biased region" description="Polar residues" evidence="1">
    <location>
        <begin position="160"/>
        <end position="169"/>
    </location>
</feature>
<organism evidence="2">
    <name type="scientific">viral metagenome</name>
    <dbReference type="NCBI Taxonomy" id="1070528"/>
    <lineage>
        <taxon>unclassified sequences</taxon>
        <taxon>metagenomes</taxon>
        <taxon>organismal metagenomes</taxon>
    </lineage>
</organism>